<evidence type="ECO:0000313" key="9">
    <source>
        <dbReference type="Proteomes" id="UP001142055"/>
    </source>
</evidence>
<evidence type="ECO:0000313" key="8">
    <source>
        <dbReference type="EMBL" id="KAJ6215407.1"/>
    </source>
</evidence>
<dbReference type="Gene3D" id="3.90.810.10">
    <property type="entry name" value="CRIB domain"/>
    <property type="match status" value="1"/>
</dbReference>
<evidence type="ECO:0000256" key="6">
    <source>
        <dbReference type="ARBA" id="ARBA00022840"/>
    </source>
</evidence>
<evidence type="ECO:0000256" key="4">
    <source>
        <dbReference type="ARBA" id="ARBA00022741"/>
    </source>
</evidence>
<sequence>MSNLINKIFTNKRNTKQSGTPQPVSEIGAPFEVRHNVHVGYNSTTGKIEGLPAPWLSLINGSNITPHEQAKNPEAVINALKLVTYNMTKNQQNKYLANQDLINSELDEIADTWPRSKESSRVLLDDDEYPDDSINNNNGMV</sequence>
<dbReference type="EC" id="2.7.11.1" evidence="1"/>
<dbReference type="GO" id="GO:0005524">
    <property type="term" value="F:ATP binding"/>
    <property type="evidence" value="ECO:0007669"/>
    <property type="project" value="UniProtKB-KW"/>
</dbReference>
<dbReference type="Pfam" id="PF00786">
    <property type="entry name" value="PBD"/>
    <property type="match status" value="1"/>
</dbReference>
<name>A0A9Q0LY64_BLOTA</name>
<dbReference type="Proteomes" id="UP001142055">
    <property type="component" value="Chromosome 4"/>
</dbReference>
<dbReference type="AlphaFoldDB" id="A0A9Q0LY64"/>
<protein>
    <recommendedName>
        <fullName evidence="1">non-specific serine/threonine protein kinase</fullName>
        <ecNumber evidence="1">2.7.11.1</ecNumber>
    </recommendedName>
</protein>
<keyword evidence="9" id="KW-1185">Reference proteome</keyword>
<dbReference type="InterPro" id="IPR033923">
    <property type="entry name" value="PAK_BD"/>
</dbReference>
<feature type="domain" description="CRIB" evidence="7">
    <location>
        <begin position="27"/>
        <end position="40"/>
    </location>
</feature>
<dbReference type="GO" id="GO:0004674">
    <property type="term" value="F:protein serine/threonine kinase activity"/>
    <property type="evidence" value="ECO:0007669"/>
    <property type="project" value="UniProtKB-KW"/>
</dbReference>
<dbReference type="EMBL" id="JAPWDV010000004">
    <property type="protein sequence ID" value="KAJ6215407.1"/>
    <property type="molecule type" value="Genomic_DNA"/>
</dbReference>
<evidence type="ECO:0000256" key="1">
    <source>
        <dbReference type="ARBA" id="ARBA00012513"/>
    </source>
</evidence>
<evidence type="ECO:0000256" key="5">
    <source>
        <dbReference type="ARBA" id="ARBA00022777"/>
    </source>
</evidence>
<dbReference type="PROSITE" id="PS50108">
    <property type="entry name" value="CRIB"/>
    <property type="match status" value="1"/>
</dbReference>
<keyword evidence="3" id="KW-0808">Transferase</keyword>
<keyword evidence="4" id="KW-0547">Nucleotide-binding</keyword>
<gene>
    <name evidence="8" type="ORF">RDWZM_009907</name>
</gene>
<keyword evidence="2" id="KW-0723">Serine/threonine-protein kinase</keyword>
<dbReference type="SMART" id="SM00285">
    <property type="entry name" value="PBD"/>
    <property type="match status" value="1"/>
</dbReference>
<evidence type="ECO:0000256" key="3">
    <source>
        <dbReference type="ARBA" id="ARBA00022679"/>
    </source>
</evidence>
<organism evidence="8 9">
    <name type="scientific">Blomia tropicalis</name>
    <name type="common">Mite</name>
    <dbReference type="NCBI Taxonomy" id="40697"/>
    <lineage>
        <taxon>Eukaryota</taxon>
        <taxon>Metazoa</taxon>
        <taxon>Ecdysozoa</taxon>
        <taxon>Arthropoda</taxon>
        <taxon>Chelicerata</taxon>
        <taxon>Arachnida</taxon>
        <taxon>Acari</taxon>
        <taxon>Acariformes</taxon>
        <taxon>Sarcoptiformes</taxon>
        <taxon>Astigmata</taxon>
        <taxon>Glycyphagoidea</taxon>
        <taxon>Echimyopodidae</taxon>
        <taxon>Blomia</taxon>
    </lineage>
</organism>
<evidence type="ECO:0000259" key="7">
    <source>
        <dbReference type="PROSITE" id="PS50108"/>
    </source>
</evidence>
<proteinExistence type="predicted"/>
<dbReference type="InterPro" id="IPR000095">
    <property type="entry name" value="CRIB_dom"/>
</dbReference>
<comment type="caution">
    <text evidence="8">The sequence shown here is derived from an EMBL/GenBank/DDBJ whole genome shotgun (WGS) entry which is preliminary data.</text>
</comment>
<dbReference type="OMA" id="QNKYLAN"/>
<dbReference type="InterPro" id="IPR036936">
    <property type="entry name" value="CRIB_dom_sf"/>
</dbReference>
<dbReference type="CDD" id="cd01093">
    <property type="entry name" value="CRIB_PAK_like"/>
    <property type="match status" value="1"/>
</dbReference>
<evidence type="ECO:0000256" key="2">
    <source>
        <dbReference type="ARBA" id="ARBA00022527"/>
    </source>
</evidence>
<keyword evidence="6" id="KW-0067">ATP-binding</keyword>
<reference evidence="8" key="1">
    <citation type="submission" date="2022-12" db="EMBL/GenBank/DDBJ databases">
        <title>Genome assemblies of Blomia tropicalis.</title>
        <authorList>
            <person name="Cui Y."/>
        </authorList>
    </citation>
    <scope>NUCLEOTIDE SEQUENCE</scope>
    <source>
        <tissue evidence="8">Adult mites</tissue>
    </source>
</reference>
<accession>A0A9Q0LY64</accession>
<keyword evidence="5" id="KW-0418">Kinase</keyword>